<dbReference type="Proteomes" id="UP000290848">
    <property type="component" value="Unassembled WGS sequence"/>
</dbReference>
<name>A0A4Q0M8D5_9SPHI</name>
<evidence type="ECO:0000313" key="2">
    <source>
        <dbReference type="Proteomes" id="UP000290848"/>
    </source>
</evidence>
<gene>
    <name evidence="1" type="ORF">EKH83_12010</name>
</gene>
<dbReference type="EMBL" id="RXOC01000007">
    <property type="protein sequence ID" value="RXF69401.1"/>
    <property type="molecule type" value="Genomic_DNA"/>
</dbReference>
<dbReference type="RefSeq" id="WP_128769673.1">
    <property type="nucleotide sequence ID" value="NZ_RXOC01000007.1"/>
</dbReference>
<reference evidence="1 2" key="1">
    <citation type="submission" date="2018-12" db="EMBL/GenBank/DDBJ databases">
        <title>The Draft Genome Sequence of the Soil Bacterium Pedobacter tournemirensis R1.</title>
        <authorList>
            <person name="He J."/>
        </authorList>
    </citation>
    <scope>NUCLEOTIDE SEQUENCE [LARGE SCALE GENOMIC DNA]</scope>
    <source>
        <strain evidence="1 2">R1</strain>
    </source>
</reference>
<comment type="caution">
    <text evidence="1">The sequence shown here is derived from an EMBL/GenBank/DDBJ whole genome shotgun (WGS) entry which is preliminary data.</text>
</comment>
<sequence>MRTSLNEIQQIEKHLSRELNGEEELLFQANVILNKELAANVQWQQKTLQLVHAYGREQLKQEIRTVQEKLFTQREHLSFRQKILAFFAHS</sequence>
<organism evidence="1 2">
    <name type="scientific">Arcticibacter tournemirensis</name>
    <dbReference type="NCBI Taxonomy" id="699437"/>
    <lineage>
        <taxon>Bacteria</taxon>
        <taxon>Pseudomonadati</taxon>
        <taxon>Bacteroidota</taxon>
        <taxon>Sphingobacteriia</taxon>
        <taxon>Sphingobacteriales</taxon>
        <taxon>Sphingobacteriaceae</taxon>
        <taxon>Arcticibacter</taxon>
    </lineage>
</organism>
<proteinExistence type="predicted"/>
<accession>A0A4Q0M8D5</accession>
<dbReference type="AlphaFoldDB" id="A0A4Q0M8D5"/>
<protein>
    <submittedName>
        <fullName evidence="1">Uncharacterized protein</fullName>
    </submittedName>
</protein>
<evidence type="ECO:0000313" key="1">
    <source>
        <dbReference type="EMBL" id="RXF69401.1"/>
    </source>
</evidence>